<proteinExistence type="predicted"/>
<keyword evidence="2" id="KW-1185">Reference proteome</keyword>
<protein>
    <submittedName>
        <fullName evidence="1">Uncharacterized protein</fullName>
    </submittedName>
</protein>
<evidence type="ECO:0000313" key="1">
    <source>
        <dbReference type="EMBL" id="TNV77105.1"/>
    </source>
</evidence>
<name>A0A8J8T078_HALGN</name>
<dbReference type="EMBL" id="RRYP01012446">
    <property type="protein sequence ID" value="TNV77105.1"/>
    <property type="molecule type" value="Genomic_DNA"/>
</dbReference>
<sequence length="107" mass="12629">MIIIKRQKLYNYRLTVYQLLSPIILAFKNYLSINLYSQYKTNYSIQILAQNEQLSIRINSVSCQIFNKIEFGGLVICLKYIQRKFANEVRSLQLLSFKIFVSTSQSF</sequence>
<dbReference type="AlphaFoldDB" id="A0A8J8T078"/>
<gene>
    <name evidence="1" type="ORF">FGO68_gene1917</name>
</gene>
<comment type="caution">
    <text evidence="1">The sequence shown here is derived from an EMBL/GenBank/DDBJ whole genome shotgun (WGS) entry which is preliminary data.</text>
</comment>
<organism evidence="1 2">
    <name type="scientific">Halteria grandinella</name>
    <dbReference type="NCBI Taxonomy" id="5974"/>
    <lineage>
        <taxon>Eukaryota</taxon>
        <taxon>Sar</taxon>
        <taxon>Alveolata</taxon>
        <taxon>Ciliophora</taxon>
        <taxon>Intramacronucleata</taxon>
        <taxon>Spirotrichea</taxon>
        <taxon>Stichotrichia</taxon>
        <taxon>Sporadotrichida</taxon>
        <taxon>Halteriidae</taxon>
        <taxon>Halteria</taxon>
    </lineage>
</organism>
<dbReference type="Proteomes" id="UP000785679">
    <property type="component" value="Unassembled WGS sequence"/>
</dbReference>
<evidence type="ECO:0000313" key="2">
    <source>
        <dbReference type="Proteomes" id="UP000785679"/>
    </source>
</evidence>
<reference evidence="1" key="1">
    <citation type="submission" date="2019-06" db="EMBL/GenBank/DDBJ databases">
        <authorList>
            <person name="Zheng W."/>
        </authorList>
    </citation>
    <scope>NUCLEOTIDE SEQUENCE</scope>
    <source>
        <strain evidence="1">QDHG01</strain>
    </source>
</reference>
<accession>A0A8J8T078</accession>